<dbReference type="PANTHER" id="PTHR30619">
    <property type="entry name" value="DNA INTERNALIZATION/COMPETENCE PROTEIN COMEC/REC2"/>
    <property type="match status" value="1"/>
</dbReference>
<feature type="transmembrane region" description="Helical" evidence="6">
    <location>
        <begin position="320"/>
        <end position="337"/>
    </location>
</feature>
<dbReference type="PANTHER" id="PTHR30619:SF1">
    <property type="entry name" value="RECOMBINATION PROTEIN 2"/>
    <property type="match status" value="1"/>
</dbReference>
<keyword evidence="3 6" id="KW-0812">Transmembrane</keyword>
<feature type="transmembrane region" description="Helical" evidence="6">
    <location>
        <begin position="376"/>
        <end position="396"/>
    </location>
</feature>
<evidence type="ECO:0000256" key="5">
    <source>
        <dbReference type="ARBA" id="ARBA00023136"/>
    </source>
</evidence>
<evidence type="ECO:0000256" key="4">
    <source>
        <dbReference type="ARBA" id="ARBA00022989"/>
    </source>
</evidence>
<proteinExistence type="predicted"/>
<dbReference type="Pfam" id="PF03772">
    <property type="entry name" value="Competence"/>
    <property type="match status" value="1"/>
</dbReference>
<evidence type="ECO:0000259" key="8">
    <source>
        <dbReference type="Pfam" id="PF13567"/>
    </source>
</evidence>
<dbReference type="EMBL" id="JAUHMF010000002">
    <property type="protein sequence ID" value="MDT8898560.1"/>
    <property type="molecule type" value="Genomic_DNA"/>
</dbReference>
<dbReference type="Proteomes" id="UP001254165">
    <property type="component" value="Unassembled WGS sequence"/>
</dbReference>
<feature type="transmembrane region" description="Helical" evidence="6">
    <location>
        <begin position="476"/>
        <end position="498"/>
    </location>
</feature>
<feature type="transmembrane region" description="Helical" evidence="6">
    <location>
        <begin position="510"/>
        <end position="529"/>
    </location>
</feature>
<dbReference type="InterPro" id="IPR004477">
    <property type="entry name" value="ComEC_N"/>
</dbReference>
<dbReference type="InterPro" id="IPR025405">
    <property type="entry name" value="DUF4131"/>
</dbReference>
<gene>
    <name evidence="9" type="ORF">QYE77_09790</name>
</gene>
<protein>
    <submittedName>
        <fullName evidence="9">ComEC/Rec2 family competence protein</fullName>
    </submittedName>
</protein>
<dbReference type="RefSeq" id="WP_315625222.1">
    <property type="nucleotide sequence ID" value="NZ_JAUHMF010000002.1"/>
</dbReference>
<feature type="transmembrane region" description="Helical" evidence="6">
    <location>
        <begin position="51"/>
        <end position="72"/>
    </location>
</feature>
<sequence length="756" mass="81084">MPLFWLALAFLSGVGLAAAFPLPAWGWGGLSLLSAAGLAWPPVRHRWRVSWLPLPLLALPLALGTGALRYTLHQSAHNPTQRLIAWHAQGQVTLTGWICAPPDRRERVTLLTVCAEQLEAPAGNIQKVQGRVLVTLWPFQTWDYGQRLELRGAPNPPEESEAFSYRAYLERRGIYTQMTYPLARPLPGSRGNLLIAGLEALRQRAYALANRFYPQPEAALVNGILLGLDEDFPLPLERAYQITGTAHIIAISGFNMTLLSGTLLAVLGRIFPLGMASFLSLIGMGLYALLVGGDPAVLRAALMSGLALLARLIGRSSAALNALAFSAALLCLFNPTLPWEVSFQLSVMATLGLILYAEPLQSVFTRTLTQRWRAPWAGRLAAAMGEYVLVTLAAQVTTLPVLLAHFRRFSLSLLIANPLILPAQPALMVLGGLSLLIGLLAPAVGQVLAGLAWPLAAYTNRIVLGLSQNALASLTLPPFEFGSVLLYYAVVLGFTLAWQQAAWRPALRGSLLIGALGLSTVLAWNGVLYRPDGNLHLVLFDLPDSQAVLIRAPGGQTLLLDGAPSANALDAQLGHYLPVLGRRLDAMLVTSPRAAPLEGLILSLQRYEVGRVFWATATATTRTHTRLARALDTAGIPQQPLATAQVLDLPPDLALTVLPAEQGQVPLLVHHGRLDLLIAGAVWPTETLAHLNVQGVTLDGLILRGEGIAIPADALPDLGVLMGQPGQPLPPGWLATGLHGTLELTSDGQNLRLGWR</sequence>
<evidence type="ECO:0000259" key="7">
    <source>
        <dbReference type="Pfam" id="PF03772"/>
    </source>
</evidence>
<evidence type="ECO:0000313" key="10">
    <source>
        <dbReference type="Proteomes" id="UP001254165"/>
    </source>
</evidence>
<comment type="subcellular location">
    <subcellularLocation>
        <location evidence="1">Cell membrane</location>
        <topology evidence="1">Multi-pass membrane protein</topology>
    </subcellularLocation>
</comment>
<comment type="caution">
    <text evidence="9">The sequence shown here is derived from an EMBL/GenBank/DDBJ whole genome shotgun (WGS) entry which is preliminary data.</text>
</comment>
<keyword evidence="2" id="KW-1003">Cell membrane</keyword>
<accession>A0ABU3NNX6</accession>
<feature type="domain" description="DUF4131" evidence="8">
    <location>
        <begin position="21"/>
        <end position="179"/>
    </location>
</feature>
<organism evidence="9 10">
    <name type="scientific">Thermanaerothrix solaris</name>
    <dbReference type="NCBI Taxonomy" id="3058434"/>
    <lineage>
        <taxon>Bacteria</taxon>
        <taxon>Bacillati</taxon>
        <taxon>Chloroflexota</taxon>
        <taxon>Anaerolineae</taxon>
        <taxon>Anaerolineales</taxon>
        <taxon>Anaerolineaceae</taxon>
        <taxon>Thermanaerothrix</taxon>
    </lineage>
</organism>
<evidence type="ECO:0000256" key="3">
    <source>
        <dbReference type="ARBA" id="ARBA00022692"/>
    </source>
</evidence>
<evidence type="ECO:0000256" key="2">
    <source>
        <dbReference type="ARBA" id="ARBA00022475"/>
    </source>
</evidence>
<keyword evidence="10" id="KW-1185">Reference proteome</keyword>
<dbReference type="Pfam" id="PF13567">
    <property type="entry name" value="DUF4131"/>
    <property type="match status" value="1"/>
</dbReference>
<keyword evidence="5 6" id="KW-0472">Membrane</keyword>
<name>A0ABU3NNX6_9CHLR</name>
<dbReference type="NCBIfam" id="TIGR00360">
    <property type="entry name" value="ComEC_N-term"/>
    <property type="match status" value="1"/>
</dbReference>
<evidence type="ECO:0000256" key="1">
    <source>
        <dbReference type="ARBA" id="ARBA00004651"/>
    </source>
</evidence>
<feature type="domain" description="ComEC/Rec2-related protein" evidence="7">
    <location>
        <begin position="225"/>
        <end position="499"/>
    </location>
</feature>
<reference evidence="9 10" key="1">
    <citation type="submission" date="2023-07" db="EMBL/GenBank/DDBJ databases">
        <title>Novel species of Thermanaerothrix with wide hydrolytic capabilities.</title>
        <authorList>
            <person name="Zayulina K.S."/>
            <person name="Podosokorskaya O.A."/>
            <person name="Elcheninov A.G."/>
        </authorList>
    </citation>
    <scope>NUCLEOTIDE SEQUENCE [LARGE SCALE GENOMIC DNA]</scope>
    <source>
        <strain evidence="9 10">4228-RoL</strain>
    </source>
</reference>
<evidence type="ECO:0000256" key="6">
    <source>
        <dbReference type="SAM" id="Phobius"/>
    </source>
</evidence>
<feature type="transmembrane region" description="Helical" evidence="6">
    <location>
        <begin position="433"/>
        <end position="456"/>
    </location>
</feature>
<feature type="transmembrane region" description="Helical" evidence="6">
    <location>
        <begin position="270"/>
        <end position="290"/>
    </location>
</feature>
<dbReference type="InterPro" id="IPR052159">
    <property type="entry name" value="Competence_DNA_uptake"/>
</dbReference>
<evidence type="ECO:0000313" key="9">
    <source>
        <dbReference type="EMBL" id="MDT8898560.1"/>
    </source>
</evidence>
<keyword evidence="4 6" id="KW-1133">Transmembrane helix</keyword>